<dbReference type="Pfam" id="PF00153">
    <property type="entry name" value="Mito_carr"/>
    <property type="match status" value="3"/>
</dbReference>
<protein>
    <recommendedName>
        <fullName evidence="15">Solute carrier family 25 (Mitochondrial phosphate transporter), member 23/24/25/41</fullName>
    </recommendedName>
</protein>
<dbReference type="SUPFAM" id="SSF103506">
    <property type="entry name" value="Mitochondrial carrier"/>
    <property type="match status" value="1"/>
</dbReference>
<proteinExistence type="inferred from homology"/>
<dbReference type="PANTHER" id="PTHR45671:SF12">
    <property type="entry name" value="MITOCHONDRIAL PHOSPHATE CARRIER PROTEIN"/>
    <property type="match status" value="1"/>
</dbReference>
<dbReference type="Proteomes" id="UP000198406">
    <property type="component" value="Unassembled WGS sequence"/>
</dbReference>
<dbReference type="Gene3D" id="1.50.40.10">
    <property type="entry name" value="Mitochondrial carrier domain"/>
    <property type="match status" value="1"/>
</dbReference>
<dbReference type="InterPro" id="IPR023395">
    <property type="entry name" value="MCP_dom_sf"/>
</dbReference>
<keyword evidence="7 12" id="KW-1133">Transmembrane helix</keyword>
<feature type="transmembrane region" description="Helical" evidence="12">
    <location>
        <begin position="696"/>
        <end position="719"/>
    </location>
</feature>
<evidence type="ECO:0000256" key="8">
    <source>
        <dbReference type="ARBA" id="ARBA00023128"/>
    </source>
</evidence>
<keyword evidence="5" id="KW-0677">Repeat</keyword>
<evidence type="ECO:0000256" key="2">
    <source>
        <dbReference type="ARBA" id="ARBA00006375"/>
    </source>
</evidence>
<feature type="repeat" description="Solcar" evidence="10">
    <location>
        <begin position="737"/>
        <end position="821"/>
    </location>
</feature>
<dbReference type="EMBL" id="BDSP01000202">
    <property type="protein sequence ID" value="GAX23511.1"/>
    <property type="molecule type" value="Genomic_DNA"/>
</dbReference>
<keyword evidence="6" id="KW-0999">Mitochondrion inner membrane</keyword>
<evidence type="ECO:0000313" key="13">
    <source>
        <dbReference type="EMBL" id="GAX23511.1"/>
    </source>
</evidence>
<evidence type="ECO:0000256" key="7">
    <source>
        <dbReference type="ARBA" id="ARBA00022989"/>
    </source>
</evidence>
<evidence type="ECO:0000256" key="9">
    <source>
        <dbReference type="ARBA" id="ARBA00023136"/>
    </source>
</evidence>
<organism evidence="13 14">
    <name type="scientific">Fistulifera solaris</name>
    <name type="common">Oleaginous diatom</name>
    <dbReference type="NCBI Taxonomy" id="1519565"/>
    <lineage>
        <taxon>Eukaryota</taxon>
        <taxon>Sar</taxon>
        <taxon>Stramenopiles</taxon>
        <taxon>Ochrophyta</taxon>
        <taxon>Bacillariophyta</taxon>
        <taxon>Bacillariophyceae</taxon>
        <taxon>Bacillariophycidae</taxon>
        <taxon>Naviculales</taxon>
        <taxon>Naviculaceae</taxon>
        <taxon>Fistulifera</taxon>
    </lineage>
</organism>
<dbReference type="InterPro" id="IPR044677">
    <property type="entry name" value="SLC25A3/Pic2/Mir1-like"/>
</dbReference>
<keyword evidence="4 10" id="KW-0812">Transmembrane</keyword>
<evidence type="ECO:0000256" key="10">
    <source>
        <dbReference type="PROSITE-ProRule" id="PRU00282"/>
    </source>
</evidence>
<feature type="repeat" description="Solcar" evidence="10">
    <location>
        <begin position="835"/>
        <end position="918"/>
    </location>
</feature>
<sequence length="944" mass="102608">MKRGGCATKWIPMKARLLTEDIQQDKKDDFSANQLTQAADMLFKSHQEFSSNKPEPKNKDSASRRLFFASSLISAASVLGATDAANAATLEKWEATPVNKRTGVTVFDVEKDGYNVRFVTYLSRFLLCFDKACQKWWYERARIIPITASEEEVNKFRLNQFGAFSASVEVGLQEYRAKDDGPRRLLQSLLERYCPSTDALRKSREKDGLSPLSEKEEARMEREIKEARRQIALLFALMEKNQPVDEISKLLAAIDNGSISSVRILDPGSGYAPGYGPPEVRFPPPDAGESFQTATGRAILSPNGKILRIDVVNRGAGYAKPPEVTISPPASLRFESGEQGEVAEAKAFLFRGGPNKGRIERIQLLNPGSGYTEKEIIRICIAPPETSVQNGGVTATATAVLEYEVSDILITNNGTGYACEKPIEVYVEPPPLTARVNMNDPLMARVISPDQPLPATSIPTKEMRAKMPNPSDPNSVESIINFAARRGSGSSGCFGRGCYDDPVQVLAYPVAEKDVFSAFQSEDDFVQAKQKILKSGSAIPNPSAAEIYKPRTIRSADSSLEDILPSFGTNSRSTSTQILQLLPGGVGLVFEPDLNRYTLAVDPEYSDTGKSFVKDTSVIFEPDFGPRGRSPIERDMQLGAGSFLRFVVSGAICCGGVHLALTPIDVVKTKVQTDPESYPDVIEAFKRVLADSGPTGFFTGWVPTLLGFLTWGGISYSLTEYTRRFLFELAGPASAGLEVPIILTAASVGAFLGSFVISPFEAVRIRSVFQKDYAPNILAVYNRMVAEEGFLSLFSAVPVVLAKEIPFAAAKFTVFDLSTTYLYNVFPAAKEELNLSLGISLVGGILGGIVAAIVSNPADVTISQMKKTKSNMSPLAAGQLVLERDGPAGFFRGLPLRLVFYMLLVSLQFLIYDAVRIALGVGADDLKQYLDVLGNALSETGGPV</sequence>
<feature type="transmembrane region" description="Helical" evidence="12">
    <location>
        <begin position="739"/>
        <end position="757"/>
    </location>
</feature>
<feature type="transmembrane region" description="Helical" evidence="12">
    <location>
        <begin position="898"/>
        <end position="919"/>
    </location>
</feature>
<comment type="subcellular location">
    <subcellularLocation>
        <location evidence="1">Mitochondrion inner membrane</location>
        <topology evidence="1">Multi-pass membrane protein</topology>
    </subcellularLocation>
</comment>
<dbReference type="GO" id="GO:0005743">
    <property type="term" value="C:mitochondrial inner membrane"/>
    <property type="evidence" value="ECO:0007669"/>
    <property type="project" value="UniProtKB-SubCell"/>
</dbReference>
<keyword evidence="14" id="KW-1185">Reference proteome</keyword>
<dbReference type="GO" id="GO:1990547">
    <property type="term" value="P:mitochondrial phosphate ion transmembrane transport"/>
    <property type="evidence" value="ECO:0007669"/>
    <property type="project" value="InterPro"/>
</dbReference>
<evidence type="ECO:0000256" key="12">
    <source>
        <dbReference type="SAM" id="Phobius"/>
    </source>
</evidence>
<dbReference type="PROSITE" id="PS50920">
    <property type="entry name" value="SOLCAR"/>
    <property type="match status" value="3"/>
</dbReference>
<evidence type="ECO:0000256" key="4">
    <source>
        <dbReference type="ARBA" id="ARBA00022692"/>
    </source>
</evidence>
<evidence type="ECO:0000256" key="11">
    <source>
        <dbReference type="SAM" id="MobiDB-lite"/>
    </source>
</evidence>
<dbReference type="GO" id="GO:0005315">
    <property type="term" value="F:phosphate transmembrane transporter activity"/>
    <property type="evidence" value="ECO:0007669"/>
    <property type="project" value="InterPro"/>
</dbReference>
<keyword evidence="8" id="KW-0496">Mitochondrion</keyword>
<dbReference type="OrthoDB" id="427452at2759"/>
<feature type="transmembrane region" description="Helical" evidence="12">
    <location>
        <begin position="643"/>
        <end position="661"/>
    </location>
</feature>
<keyword evidence="3" id="KW-0813">Transport</keyword>
<evidence type="ECO:0000256" key="3">
    <source>
        <dbReference type="ARBA" id="ARBA00022448"/>
    </source>
</evidence>
<evidence type="ECO:0000313" key="14">
    <source>
        <dbReference type="Proteomes" id="UP000198406"/>
    </source>
</evidence>
<feature type="transmembrane region" description="Helical" evidence="12">
    <location>
        <begin position="833"/>
        <end position="854"/>
    </location>
</feature>
<feature type="region of interest" description="Disordered" evidence="11">
    <location>
        <begin position="201"/>
        <end position="221"/>
    </location>
</feature>
<evidence type="ECO:0000256" key="1">
    <source>
        <dbReference type="ARBA" id="ARBA00004448"/>
    </source>
</evidence>
<accession>A0A1Z5KBQ2</accession>
<evidence type="ECO:0008006" key="15">
    <source>
        <dbReference type="Google" id="ProtNLM"/>
    </source>
</evidence>
<evidence type="ECO:0000256" key="5">
    <source>
        <dbReference type="ARBA" id="ARBA00022737"/>
    </source>
</evidence>
<gene>
    <name evidence="13" type="ORF">FisN_14Hh315</name>
</gene>
<name>A0A1Z5KBQ2_FISSO</name>
<feature type="repeat" description="Solcar" evidence="10">
    <location>
        <begin position="641"/>
        <end position="725"/>
    </location>
</feature>
<evidence type="ECO:0000256" key="6">
    <source>
        <dbReference type="ARBA" id="ARBA00022792"/>
    </source>
</evidence>
<dbReference type="AlphaFoldDB" id="A0A1Z5KBQ2"/>
<reference evidence="13 14" key="1">
    <citation type="journal article" date="2015" name="Plant Cell">
        <title>Oil accumulation by the oleaginous diatom Fistulifera solaris as revealed by the genome and transcriptome.</title>
        <authorList>
            <person name="Tanaka T."/>
            <person name="Maeda Y."/>
            <person name="Veluchamy A."/>
            <person name="Tanaka M."/>
            <person name="Abida H."/>
            <person name="Marechal E."/>
            <person name="Bowler C."/>
            <person name="Muto M."/>
            <person name="Sunaga Y."/>
            <person name="Tanaka M."/>
            <person name="Yoshino T."/>
            <person name="Taniguchi T."/>
            <person name="Fukuda Y."/>
            <person name="Nemoto M."/>
            <person name="Matsumoto M."/>
            <person name="Wong P.S."/>
            <person name="Aburatani S."/>
            <person name="Fujibuchi W."/>
        </authorList>
    </citation>
    <scope>NUCLEOTIDE SEQUENCE [LARGE SCALE GENOMIC DNA]</scope>
    <source>
        <strain evidence="13 14">JPCC DA0580</strain>
    </source>
</reference>
<dbReference type="InterPro" id="IPR018108">
    <property type="entry name" value="MCP_transmembrane"/>
</dbReference>
<dbReference type="PANTHER" id="PTHR45671">
    <property type="entry name" value="SOLUTE CARRIER FAMILY 25 (MITOCHONDRIAL CARRIER PHOSPHATE CARRIER), MEMBER 3, LIKE-RELATED-RELATED"/>
    <property type="match status" value="1"/>
</dbReference>
<keyword evidence="9 10" id="KW-0472">Membrane</keyword>
<comment type="caution">
    <text evidence="13">The sequence shown here is derived from an EMBL/GenBank/DDBJ whole genome shotgun (WGS) entry which is preliminary data.</text>
</comment>
<comment type="similarity">
    <text evidence="2">Belongs to the mitochondrial carrier (TC 2.A.29) family.</text>
</comment>
<dbReference type="InParanoid" id="A0A1Z5KBQ2"/>